<dbReference type="Proteomes" id="UP001335325">
    <property type="component" value="Chromosome"/>
</dbReference>
<reference evidence="1 2" key="1">
    <citation type="submission" date="2022-10" db="EMBL/GenBank/DDBJ databases">
        <title>The complete genomes of actinobacterial strains from the NBC collection.</title>
        <authorList>
            <person name="Joergensen T.S."/>
            <person name="Alvarez Arevalo M."/>
            <person name="Sterndorff E.B."/>
            <person name="Faurdal D."/>
            <person name="Vuksanovic O."/>
            <person name="Mourched A.-S."/>
            <person name="Charusanti P."/>
            <person name="Shaw S."/>
            <person name="Blin K."/>
            <person name="Weber T."/>
        </authorList>
    </citation>
    <scope>NUCLEOTIDE SEQUENCE [LARGE SCALE GENOMIC DNA]</scope>
    <source>
        <strain evidence="1 2">NBC 01753</strain>
    </source>
</reference>
<dbReference type="SUPFAM" id="SSF53720">
    <property type="entry name" value="ALDH-like"/>
    <property type="match status" value="1"/>
</dbReference>
<evidence type="ECO:0000313" key="1">
    <source>
        <dbReference type="EMBL" id="WSD09754.1"/>
    </source>
</evidence>
<dbReference type="GeneID" id="91547127"/>
<protein>
    <submittedName>
        <fullName evidence="1">Uncharacterized protein</fullName>
    </submittedName>
</protein>
<dbReference type="RefSeq" id="WP_326755495.1">
    <property type="nucleotide sequence ID" value="NZ_CP109134.1"/>
</dbReference>
<dbReference type="InterPro" id="IPR016161">
    <property type="entry name" value="Ald_DH/histidinol_DH"/>
</dbReference>
<name>A0ABZ1GXG7_9ACTN</name>
<dbReference type="InterPro" id="IPR016163">
    <property type="entry name" value="Ald_DH_C"/>
</dbReference>
<evidence type="ECO:0000313" key="2">
    <source>
        <dbReference type="Proteomes" id="UP001335325"/>
    </source>
</evidence>
<proteinExistence type="predicted"/>
<dbReference type="Gene3D" id="3.40.309.10">
    <property type="entry name" value="Aldehyde Dehydrogenase, Chain A, domain 2"/>
    <property type="match status" value="1"/>
</dbReference>
<accession>A0ABZ1GXG7</accession>
<dbReference type="EMBL" id="CP109134">
    <property type="protein sequence ID" value="WSD09754.1"/>
    <property type="molecule type" value="Genomic_DNA"/>
</dbReference>
<sequence>MENSWRVARGVFASVLAVIPRREKHEAITTARRVESGWVQVTQGGGQVVGQPWGECKDSGIGRVFAIEGAIEGFTQTKRISVKFTV</sequence>
<keyword evidence="2" id="KW-1185">Reference proteome</keyword>
<organism evidence="1 2">
    <name type="scientific">Streptomyces hirsutus</name>
    <dbReference type="NCBI Taxonomy" id="35620"/>
    <lineage>
        <taxon>Bacteria</taxon>
        <taxon>Bacillati</taxon>
        <taxon>Actinomycetota</taxon>
        <taxon>Actinomycetes</taxon>
        <taxon>Kitasatosporales</taxon>
        <taxon>Streptomycetaceae</taxon>
        <taxon>Streptomyces</taxon>
    </lineage>
</organism>
<gene>
    <name evidence="1" type="ORF">OIE73_31155</name>
</gene>